<dbReference type="SUPFAM" id="SSF53335">
    <property type="entry name" value="S-adenosyl-L-methionine-dependent methyltransferases"/>
    <property type="match status" value="1"/>
</dbReference>
<evidence type="ECO:0000313" key="7">
    <source>
        <dbReference type="Proteomes" id="UP000775547"/>
    </source>
</evidence>
<keyword evidence="2" id="KW-0808">Transferase</keyword>
<dbReference type="Gene3D" id="3.40.50.150">
    <property type="entry name" value="Vaccinia Virus protein VP39"/>
    <property type="match status" value="1"/>
</dbReference>
<dbReference type="Pfam" id="PF00891">
    <property type="entry name" value="Methyltransf_2"/>
    <property type="match status" value="1"/>
</dbReference>
<dbReference type="InterPro" id="IPR029063">
    <property type="entry name" value="SAM-dependent_MTases_sf"/>
</dbReference>
<reference evidence="6" key="1">
    <citation type="submission" date="2020-07" db="EMBL/GenBank/DDBJ databases">
        <authorList>
            <person name="Nieuwenhuis M."/>
            <person name="Van De Peppel L.J.J."/>
        </authorList>
    </citation>
    <scope>NUCLEOTIDE SEQUENCE</scope>
    <source>
        <strain evidence="6">AP01</strain>
        <tissue evidence="6">Mycelium</tissue>
    </source>
</reference>
<protein>
    <recommendedName>
        <fullName evidence="8">S-adenosyl-L-methionine-dependent methyltransferase</fullName>
    </recommendedName>
</protein>
<keyword evidence="3" id="KW-0949">S-adenosyl-L-methionine</keyword>
<organism evidence="6 7">
    <name type="scientific">Asterophora parasitica</name>
    <dbReference type="NCBI Taxonomy" id="117018"/>
    <lineage>
        <taxon>Eukaryota</taxon>
        <taxon>Fungi</taxon>
        <taxon>Dikarya</taxon>
        <taxon>Basidiomycota</taxon>
        <taxon>Agaricomycotina</taxon>
        <taxon>Agaricomycetes</taxon>
        <taxon>Agaricomycetidae</taxon>
        <taxon>Agaricales</taxon>
        <taxon>Tricholomatineae</taxon>
        <taxon>Lyophyllaceae</taxon>
        <taxon>Asterophora</taxon>
    </lineage>
</organism>
<dbReference type="GO" id="GO:0008171">
    <property type="term" value="F:O-methyltransferase activity"/>
    <property type="evidence" value="ECO:0007669"/>
    <property type="project" value="InterPro"/>
</dbReference>
<feature type="domain" description="O-methyltransferase C-terminal" evidence="4">
    <location>
        <begin position="235"/>
        <end position="409"/>
    </location>
</feature>
<keyword evidence="7" id="KW-1185">Reference proteome</keyword>
<dbReference type="Proteomes" id="UP000775547">
    <property type="component" value="Unassembled WGS sequence"/>
</dbReference>
<gene>
    <name evidence="6" type="ORF">DXG03_009245</name>
</gene>
<keyword evidence="1" id="KW-0489">Methyltransferase</keyword>
<dbReference type="InterPro" id="IPR001077">
    <property type="entry name" value="COMT_C"/>
</dbReference>
<dbReference type="Gene3D" id="1.10.10.10">
    <property type="entry name" value="Winged helix-like DNA-binding domain superfamily/Winged helix DNA-binding domain"/>
    <property type="match status" value="1"/>
</dbReference>
<name>A0A9P7G750_9AGAR</name>
<dbReference type="PROSITE" id="PS51683">
    <property type="entry name" value="SAM_OMT_II"/>
    <property type="match status" value="1"/>
</dbReference>
<evidence type="ECO:0000259" key="4">
    <source>
        <dbReference type="Pfam" id="PF00891"/>
    </source>
</evidence>
<evidence type="ECO:0000256" key="3">
    <source>
        <dbReference type="ARBA" id="ARBA00022691"/>
    </source>
</evidence>
<evidence type="ECO:0000256" key="1">
    <source>
        <dbReference type="ARBA" id="ARBA00022603"/>
    </source>
</evidence>
<comment type="caution">
    <text evidence="6">The sequence shown here is derived from an EMBL/GenBank/DDBJ whole genome shotgun (WGS) entry which is preliminary data.</text>
</comment>
<reference evidence="6" key="2">
    <citation type="submission" date="2021-10" db="EMBL/GenBank/DDBJ databases">
        <title>Phylogenomics reveals ancestral predisposition of the termite-cultivated fungus Termitomyces towards a domesticated lifestyle.</title>
        <authorList>
            <person name="Auxier B."/>
            <person name="Grum-Grzhimaylo A."/>
            <person name="Cardenas M.E."/>
            <person name="Lodge J.D."/>
            <person name="Laessoe T."/>
            <person name="Pedersen O."/>
            <person name="Smith M.E."/>
            <person name="Kuyper T.W."/>
            <person name="Franco-Molano E.A."/>
            <person name="Baroni T.J."/>
            <person name="Aanen D.K."/>
        </authorList>
    </citation>
    <scope>NUCLEOTIDE SEQUENCE</scope>
    <source>
        <strain evidence="6">AP01</strain>
        <tissue evidence="6">Mycelium</tissue>
    </source>
</reference>
<evidence type="ECO:0000259" key="5">
    <source>
        <dbReference type="Pfam" id="PF08100"/>
    </source>
</evidence>
<dbReference type="PANTHER" id="PTHR43712">
    <property type="entry name" value="PUTATIVE (AFU_ORTHOLOGUE AFUA_4G14580)-RELATED"/>
    <property type="match status" value="1"/>
</dbReference>
<dbReference type="InterPro" id="IPR036390">
    <property type="entry name" value="WH_DNA-bd_sf"/>
</dbReference>
<dbReference type="Pfam" id="PF08100">
    <property type="entry name" value="Dimerisation"/>
    <property type="match status" value="1"/>
</dbReference>
<accession>A0A9P7G750</accession>
<dbReference type="GO" id="GO:0032259">
    <property type="term" value="P:methylation"/>
    <property type="evidence" value="ECO:0007669"/>
    <property type="project" value="UniProtKB-KW"/>
</dbReference>
<evidence type="ECO:0008006" key="8">
    <source>
        <dbReference type="Google" id="ProtNLM"/>
    </source>
</evidence>
<evidence type="ECO:0000256" key="2">
    <source>
        <dbReference type="ARBA" id="ARBA00022679"/>
    </source>
</evidence>
<sequence length="427" mass="46795">MASQLRALSDIIAGNLSVLEAAYEQEGAQFPSLDDPFQPTPLDSDPLLAHTKQLIAAAAAQLVANVRSPVEMLQEYSPGMYLTVTLGLVVDTNVPDILSVAGHKGLHVNDISAQNGVNPSYLARVLRFLATRHVFKEISPDVFANNRISSLLQKAKSLEEIQADADEALKGSVLFSEFIQNPERAASAFNIAHQTEAKMWDWYEDPGNELRARRFAAAMKGGADRFPAEIFDNDVVVDIGGSVGAAVLHLYKSYPNLQYVVQDLEKQIVVAKEFWKENAPEAVADGRVELQVYDFFTPQPVKGAAVYFHRVNIHNWPDREAKTIMQTMRAAASSSSKVVLFDIIATHVCEDPVSELSTARQKVPSPLLPNLGVAGAGIHTAMDIQMLTLFNGKERTETEFRELGRCTGWKLEKVIPGLLPALVFSAA</sequence>
<dbReference type="OrthoDB" id="2410195at2759"/>
<feature type="domain" description="O-methyltransferase dimerisation" evidence="5">
    <location>
        <begin position="75"/>
        <end position="152"/>
    </location>
</feature>
<evidence type="ECO:0000313" key="6">
    <source>
        <dbReference type="EMBL" id="KAG5644030.1"/>
    </source>
</evidence>
<dbReference type="EMBL" id="JABCKV010000086">
    <property type="protein sequence ID" value="KAG5644030.1"/>
    <property type="molecule type" value="Genomic_DNA"/>
</dbReference>
<dbReference type="PANTHER" id="PTHR43712:SF2">
    <property type="entry name" value="O-METHYLTRANSFERASE CICE"/>
    <property type="match status" value="1"/>
</dbReference>
<dbReference type="AlphaFoldDB" id="A0A9P7G750"/>
<dbReference type="InterPro" id="IPR036388">
    <property type="entry name" value="WH-like_DNA-bd_sf"/>
</dbReference>
<dbReference type="InterPro" id="IPR012967">
    <property type="entry name" value="COMT_dimerisation"/>
</dbReference>
<dbReference type="GO" id="GO:0046983">
    <property type="term" value="F:protein dimerization activity"/>
    <property type="evidence" value="ECO:0007669"/>
    <property type="project" value="InterPro"/>
</dbReference>
<dbReference type="InterPro" id="IPR016461">
    <property type="entry name" value="COMT-like"/>
</dbReference>
<dbReference type="SUPFAM" id="SSF46785">
    <property type="entry name" value="Winged helix' DNA-binding domain"/>
    <property type="match status" value="1"/>
</dbReference>
<proteinExistence type="predicted"/>